<dbReference type="RefSeq" id="WP_132370963.1">
    <property type="nucleotide sequence ID" value="NZ_SMAN01000003.1"/>
</dbReference>
<feature type="transmembrane region" description="Helical" evidence="1">
    <location>
        <begin position="59"/>
        <end position="78"/>
    </location>
</feature>
<protein>
    <recommendedName>
        <fullName evidence="4">DUF4203 domain-containing protein</fullName>
    </recommendedName>
</protein>
<sequence>MNRKTQLMWLPSAGFGIGGIVAAYSGDLLIYGLGMMGFLGGAAVGYARIGTVSSALLSGLYGAVGFFVGFYVSFLLVLDVWEPPLHYFFMGIISGAIGGAFIGLSLRQKKAIVRIGLGGALAFGAGLSLLNVVNSPIIFAVSMMIGGGILSLFLKDL</sequence>
<proteinExistence type="predicted"/>
<reference evidence="2 3" key="1">
    <citation type="submission" date="2019-03" db="EMBL/GenBank/DDBJ databases">
        <title>Genomic Encyclopedia of Type Strains, Phase IV (KMG-IV): sequencing the most valuable type-strain genomes for metagenomic binning, comparative biology and taxonomic classification.</title>
        <authorList>
            <person name="Goeker M."/>
        </authorList>
    </citation>
    <scope>NUCLEOTIDE SEQUENCE [LARGE SCALE GENOMIC DNA]</scope>
    <source>
        <strain evidence="2 3">DSM 25894</strain>
    </source>
</reference>
<gene>
    <name evidence="2" type="ORF">EDD68_10383</name>
</gene>
<keyword evidence="1" id="KW-0472">Membrane</keyword>
<evidence type="ECO:0008006" key="4">
    <source>
        <dbReference type="Google" id="ProtNLM"/>
    </source>
</evidence>
<name>A0A4R3NB07_9BACI</name>
<dbReference type="Proteomes" id="UP000294650">
    <property type="component" value="Unassembled WGS sequence"/>
</dbReference>
<feature type="transmembrane region" description="Helical" evidence="1">
    <location>
        <begin position="84"/>
        <end position="104"/>
    </location>
</feature>
<dbReference type="EMBL" id="SMAN01000003">
    <property type="protein sequence ID" value="TCT25529.1"/>
    <property type="molecule type" value="Genomic_DNA"/>
</dbReference>
<evidence type="ECO:0000313" key="2">
    <source>
        <dbReference type="EMBL" id="TCT25529.1"/>
    </source>
</evidence>
<feature type="transmembrane region" description="Helical" evidence="1">
    <location>
        <begin position="30"/>
        <end position="47"/>
    </location>
</feature>
<feature type="transmembrane region" description="Helical" evidence="1">
    <location>
        <begin position="7"/>
        <end position="24"/>
    </location>
</feature>
<keyword evidence="1" id="KW-0812">Transmembrane</keyword>
<organism evidence="2 3">
    <name type="scientific">Melghiribacillus thermohalophilus</name>
    <dbReference type="NCBI Taxonomy" id="1324956"/>
    <lineage>
        <taxon>Bacteria</taxon>
        <taxon>Bacillati</taxon>
        <taxon>Bacillota</taxon>
        <taxon>Bacilli</taxon>
        <taxon>Bacillales</taxon>
        <taxon>Bacillaceae</taxon>
        <taxon>Melghiribacillus</taxon>
    </lineage>
</organism>
<dbReference type="AlphaFoldDB" id="A0A4R3NB07"/>
<accession>A0A4R3NB07</accession>
<comment type="caution">
    <text evidence="2">The sequence shown here is derived from an EMBL/GenBank/DDBJ whole genome shotgun (WGS) entry which is preliminary data.</text>
</comment>
<evidence type="ECO:0000313" key="3">
    <source>
        <dbReference type="Proteomes" id="UP000294650"/>
    </source>
</evidence>
<keyword evidence="3" id="KW-1185">Reference proteome</keyword>
<evidence type="ECO:0000256" key="1">
    <source>
        <dbReference type="SAM" id="Phobius"/>
    </source>
</evidence>
<feature type="transmembrane region" description="Helical" evidence="1">
    <location>
        <begin position="136"/>
        <end position="154"/>
    </location>
</feature>
<feature type="transmembrane region" description="Helical" evidence="1">
    <location>
        <begin position="111"/>
        <end position="130"/>
    </location>
</feature>
<keyword evidence="1" id="KW-1133">Transmembrane helix</keyword>